<evidence type="ECO:0000256" key="13">
    <source>
        <dbReference type="ARBA" id="ARBA00025569"/>
    </source>
</evidence>
<feature type="region of interest" description="Disordered" evidence="17">
    <location>
        <begin position="1487"/>
        <end position="1512"/>
    </location>
</feature>
<dbReference type="GO" id="GO:0005794">
    <property type="term" value="C:Golgi apparatus"/>
    <property type="evidence" value="ECO:0007669"/>
    <property type="project" value="UniProtKB-SubCell"/>
</dbReference>
<dbReference type="InterPro" id="IPR015943">
    <property type="entry name" value="WD40/YVTN_repeat-like_dom_sf"/>
</dbReference>
<feature type="compositionally biased region" description="Basic and acidic residues" evidence="17">
    <location>
        <begin position="674"/>
        <end position="698"/>
    </location>
</feature>
<feature type="transmembrane region" description="Helical" evidence="18">
    <location>
        <begin position="1383"/>
        <end position="1404"/>
    </location>
</feature>
<keyword evidence="4" id="KW-0813">Transport</keyword>
<accession>A0A3M7LXV6</accession>
<proteinExistence type="predicted"/>
<evidence type="ECO:0000256" key="2">
    <source>
        <dbReference type="ARBA" id="ARBA00004488"/>
    </source>
</evidence>
<protein>
    <recommendedName>
        <fullName evidence="3">Vacuolar protein sorting/targeting protein 10</fullName>
    </recommendedName>
    <alternativeName>
        <fullName evidence="15">Carboxypeptidase Y receptor</fullName>
    </alternativeName>
    <alternativeName>
        <fullName evidence="14 16">Sortilin VPS10</fullName>
    </alternativeName>
</protein>
<evidence type="ECO:0000256" key="4">
    <source>
        <dbReference type="ARBA" id="ARBA00022448"/>
    </source>
</evidence>
<dbReference type="InterPro" id="IPR006581">
    <property type="entry name" value="VPS10"/>
</dbReference>
<evidence type="ECO:0000256" key="7">
    <source>
        <dbReference type="ARBA" id="ARBA00022927"/>
    </source>
</evidence>
<evidence type="ECO:0000256" key="8">
    <source>
        <dbReference type="ARBA" id="ARBA00022989"/>
    </source>
</evidence>
<dbReference type="InterPro" id="IPR031778">
    <property type="entry name" value="Sortilin_N"/>
</dbReference>
<evidence type="ECO:0000256" key="15">
    <source>
        <dbReference type="ARBA" id="ARBA00031354"/>
    </source>
</evidence>
<dbReference type="InterPro" id="IPR031777">
    <property type="entry name" value="Sortilin_C"/>
</dbReference>
<feature type="domain" description="VPS10" evidence="20">
    <location>
        <begin position="71"/>
        <end position="691"/>
    </location>
</feature>
<evidence type="ECO:0000256" key="16">
    <source>
        <dbReference type="ARBA" id="ARBA00031902"/>
    </source>
</evidence>
<reference evidence="21 22" key="1">
    <citation type="journal article" date="2014" name="PLoS ONE">
        <title>De novo Genome Assembly of the Fungal Plant Pathogen Pyrenophora semeniperda.</title>
        <authorList>
            <person name="Soliai M.M."/>
            <person name="Meyer S.E."/>
            <person name="Udall J.A."/>
            <person name="Elzinga D.E."/>
            <person name="Hermansen R.A."/>
            <person name="Bodily P.M."/>
            <person name="Hart A.A."/>
            <person name="Coleman C.E."/>
        </authorList>
    </citation>
    <scope>NUCLEOTIDE SEQUENCE [LARGE SCALE GENOMIC DNA]</scope>
    <source>
        <strain evidence="21 22">CCB06</strain>
        <tissue evidence="21">Mycelium</tissue>
    </source>
</reference>
<dbReference type="SMART" id="SM00602">
    <property type="entry name" value="VPS10"/>
    <property type="match status" value="2"/>
</dbReference>
<dbReference type="GO" id="GO:0016020">
    <property type="term" value="C:membrane"/>
    <property type="evidence" value="ECO:0007669"/>
    <property type="project" value="InterPro"/>
</dbReference>
<feature type="chain" id="PRO_5018256187" description="Vacuolar protein sorting/targeting protein 10" evidence="19">
    <location>
        <begin position="47"/>
        <end position="1512"/>
    </location>
</feature>
<dbReference type="Gene3D" id="2.130.10.10">
    <property type="entry name" value="YVTN repeat-like/Quinoprotein amine dehydrogenase"/>
    <property type="match status" value="1"/>
</dbReference>
<evidence type="ECO:0000259" key="20">
    <source>
        <dbReference type="SMART" id="SM00602"/>
    </source>
</evidence>
<dbReference type="PANTHER" id="PTHR12106">
    <property type="entry name" value="SORTILIN RELATED"/>
    <property type="match status" value="1"/>
</dbReference>
<evidence type="ECO:0000256" key="10">
    <source>
        <dbReference type="ARBA" id="ARBA00023136"/>
    </source>
</evidence>
<evidence type="ECO:0000256" key="14">
    <source>
        <dbReference type="ARBA" id="ARBA00031250"/>
    </source>
</evidence>
<feature type="region of interest" description="Disordered" evidence="17">
    <location>
        <begin position="667"/>
        <end position="698"/>
    </location>
</feature>
<feature type="domain" description="VPS10" evidence="20">
    <location>
        <begin position="734"/>
        <end position="1372"/>
    </location>
</feature>
<dbReference type="InterPro" id="IPR050310">
    <property type="entry name" value="VPS10-sortilin"/>
</dbReference>
<name>A0A3M7LXV6_9PLEO</name>
<evidence type="ECO:0000256" key="11">
    <source>
        <dbReference type="ARBA" id="ARBA00023170"/>
    </source>
</evidence>
<dbReference type="FunFam" id="3.30.60.270:FF:000005">
    <property type="entry name" value="Sortilin"/>
    <property type="match status" value="1"/>
</dbReference>
<dbReference type="GO" id="GO:0005829">
    <property type="term" value="C:cytosol"/>
    <property type="evidence" value="ECO:0007669"/>
    <property type="project" value="GOC"/>
</dbReference>
<keyword evidence="6" id="KW-0677">Repeat</keyword>
<dbReference type="OrthoDB" id="443634at2759"/>
<keyword evidence="8 18" id="KW-1133">Transmembrane helix</keyword>
<keyword evidence="12" id="KW-0325">Glycoprotein</keyword>
<evidence type="ECO:0000256" key="18">
    <source>
        <dbReference type="SAM" id="Phobius"/>
    </source>
</evidence>
<feature type="signal peptide" evidence="19">
    <location>
        <begin position="1"/>
        <end position="46"/>
    </location>
</feature>
<dbReference type="GO" id="GO:0006896">
    <property type="term" value="P:Golgi to vacuole transport"/>
    <property type="evidence" value="ECO:0007669"/>
    <property type="project" value="TreeGrafter"/>
</dbReference>
<feature type="compositionally biased region" description="Acidic residues" evidence="17">
    <location>
        <begin position="1496"/>
        <end position="1512"/>
    </location>
</feature>
<dbReference type="Pfam" id="PF15902">
    <property type="entry name" value="Sortilin-Vps10"/>
    <property type="match status" value="2"/>
</dbReference>
<keyword evidence="9" id="KW-0333">Golgi apparatus</keyword>
<dbReference type="SUPFAM" id="SSF110296">
    <property type="entry name" value="Oligoxyloglucan reducing end-specific cellobiohydrolase"/>
    <property type="match status" value="2"/>
</dbReference>
<evidence type="ECO:0000256" key="5">
    <source>
        <dbReference type="ARBA" id="ARBA00022692"/>
    </source>
</evidence>
<evidence type="ECO:0000256" key="3">
    <source>
        <dbReference type="ARBA" id="ARBA00015369"/>
    </source>
</evidence>
<feature type="region of interest" description="Disordered" evidence="17">
    <location>
        <begin position="1043"/>
        <end position="1074"/>
    </location>
</feature>
<keyword evidence="11" id="KW-0675">Receptor</keyword>
<comment type="subcellular location">
    <subcellularLocation>
        <location evidence="1">Golgi apparatus</location>
        <location evidence="1">trans-Golgi network membrane</location>
        <topology evidence="1">Multi-pass membrane protein</topology>
    </subcellularLocation>
    <subcellularLocation>
        <location evidence="2">Prevacuolar compartment membrane</location>
        <topology evidence="2">Multi-pass membrane protein</topology>
    </subcellularLocation>
</comment>
<keyword evidence="7" id="KW-0653">Protein transport</keyword>
<keyword evidence="5 18" id="KW-0812">Transmembrane</keyword>
<evidence type="ECO:0000256" key="17">
    <source>
        <dbReference type="SAM" id="MobiDB-lite"/>
    </source>
</evidence>
<dbReference type="Pfam" id="PF15901">
    <property type="entry name" value="Sortilin_C"/>
    <property type="match status" value="2"/>
</dbReference>
<dbReference type="GO" id="GO:0006623">
    <property type="term" value="P:protein targeting to vacuole"/>
    <property type="evidence" value="ECO:0007669"/>
    <property type="project" value="TreeGrafter"/>
</dbReference>
<evidence type="ECO:0000256" key="12">
    <source>
        <dbReference type="ARBA" id="ARBA00023180"/>
    </source>
</evidence>
<keyword evidence="19" id="KW-0732">Signal</keyword>
<evidence type="ECO:0000256" key="19">
    <source>
        <dbReference type="SAM" id="SignalP"/>
    </source>
</evidence>
<evidence type="ECO:0000256" key="9">
    <source>
        <dbReference type="ARBA" id="ARBA00023034"/>
    </source>
</evidence>
<dbReference type="Proteomes" id="UP000265663">
    <property type="component" value="Unassembled WGS sequence"/>
</dbReference>
<sequence>MAGRQASSGPPLLTYKARFSSHLCMMKHLKGLLLPALLALASSAAAKDPLVETTPFKNELVNLMYFDDSGVALVQELDNGKIFRSHDAGKGWKEIKDVHGLGIIKSPYDNKVALIISEKKHWITFDQGENWDSFETELPPSPQGPVGWHAQDNKKILINEIENCFTAPCLGRTYYTTDGFKTEPKVLVEDRRMCQWAKASERFLQGVDKHDDRILCITRGRYSDRSKDFRLLVSDKPSFFKDADEPVMSTGRTVQGMANMAAVKGYIVAAAKADHSSELALYVTQDADSWHHARFGDHKIEEDAYTILESTNYSIQVDVMTSKYVTMGNLYTSNSNGTYFTKNVEHTNRNEAGYVDFEKIANIQGVVLVNTVDNYKEVEKSGQPKKLKSRISFDDGRSFEKLTVKGKDGELHLHSVTNLHNSGRVFSSPAPGIVMGVGNTGEHLGKYTDGDLYVSDDAGLTWELALEEAHKYEFGDQGSVLVAVFDEGDTSEIRYSFKHGRKDTWQKIKLDYKIRARELTTLPDSTSSKFMLYASRKKDGGGREHVIIHLDFTDMLKKCGDNDFDDEWSVRKDADGDPSCVMGHKQLFRRRKWDAECSVGELFKDPVPKFKPCDCDKFRDYECDFNFSPTGEGRDKKCEPSASFSLPKGACEGDAKSYKGSSGWRKIPGNQCKGETERDKQVERECKDAERPPPKSDKITSEITKFKGSKFMEQYYLERNTQDDKTDNDRNKDETVVMLTDERTAYITHDHGKKWKKAVDDEIVRIYPHQYENNNVYFLTASKKVYYSRDRGLHDSINSFEAPVMPNTEMLPIMQFHPKEKGWIIWLGGKNCEKLGNKDCHTVAYVSQKNGEDSSWESLVPYVKKCAFVWREAGRSVKEEQVFCEQHTNEEKNAPLELISSDDWFKKKDVKFKSVVEFATMSEFVIVATKADDGTLHLDASLDAHTFAEAKFPPKFFDIHQTAYTVLDSSTHAVFLHVTVNPQREQEYGSIIKSNSNGTSYVMSLAAVNRNSEGYVDFEKMQGLEGVAVANVVVNVDEVNKGSKKKKQSRITHNDGADWEPLQAPEKDSDGKPFGCDVSNRKTCGLHIHGYTERVDPREMYSSPTAVGLMLAVGNVGPELSTFGEANTFMTTDAGITWKEIKKGVYAWEFGDQGSVIVIVRRGEDTDHVYYSIDSGATWNLYQFADHKMRVDAITTVPSDTSLNFLLWGKDSKELVAVNLDFSGLPEFQTECKLDENDPTHGDYDLWSPQHPLQQDEPECLFGHVAQYHRKKRNVKCRNGQRIDQMHDIARNCSCTRRDFECAYNYERDSSGDCVPVPGLSLPDPAKICKTDKNAKEYYTNARFRKIPLSTCEGGTEFDKTGEPHPCPGFEEDFKKNHGIGGFSLFLAIVLPFAAAGAVGYYVWRNWDGKFGRIRLGEPGGGAAFDADATWVKWPIAAVSGIVAVAAALPLLVGSVGRWVVGRFGGGGGGGGWGYERTYTSRSSFARGRGDYSVVDPDEGELLGDEESDEDV</sequence>
<keyword evidence="22" id="KW-1185">Reference proteome</keyword>
<evidence type="ECO:0000256" key="6">
    <source>
        <dbReference type="ARBA" id="ARBA00022737"/>
    </source>
</evidence>
<dbReference type="Gene3D" id="3.30.60.270">
    <property type="match status" value="2"/>
</dbReference>
<organism evidence="21 22">
    <name type="scientific">Pyrenophora seminiperda CCB06</name>
    <dbReference type="NCBI Taxonomy" id="1302712"/>
    <lineage>
        <taxon>Eukaryota</taxon>
        <taxon>Fungi</taxon>
        <taxon>Dikarya</taxon>
        <taxon>Ascomycota</taxon>
        <taxon>Pezizomycotina</taxon>
        <taxon>Dothideomycetes</taxon>
        <taxon>Pleosporomycetidae</taxon>
        <taxon>Pleosporales</taxon>
        <taxon>Pleosporineae</taxon>
        <taxon>Pleosporaceae</taxon>
        <taxon>Pyrenophora</taxon>
    </lineage>
</organism>
<keyword evidence="10 18" id="KW-0472">Membrane</keyword>
<dbReference type="EMBL" id="KE747809">
    <property type="protein sequence ID" value="RMZ66972.1"/>
    <property type="molecule type" value="Genomic_DNA"/>
</dbReference>
<dbReference type="PANTHER" id="PTHR12106:SF27">
    <property type="entry name" value="SORTILIN-RELATED RECEPTOR"/>
    <property type="match status" value="1"/>
</dbReference>
<gene>
    <name evidence="21" type="ORF">GMOD_00002364</name>
</gene>
<evidence type="ECO:0000313" key="21">
    <source>
        <dbReference type="EMBL" id="RMZ66972.1"/>
    </source>
</evidence>
<evidence type="ECO:0000313" key="22">
    <source>
        <dbReference type="Proteomes" id="UP000265663"/>
    </source>
</evidence>
<comment type="function">
    <text evidence="13">Functions as a sorting receptor in the Golgi compartment required for the intracellular sorting and delivery of soluble vacuolar proteins, like carboxypeptidase Y (CPY) and proteinase A. Executes multiple rounds of sorting by cycling between the late Golgi and a prevacuolar endosome-like compartment.</text>
</comment>
<dbReference type="GO" id="GO:0006895">
    <property type="term" value="P:Golgi to endosome transport"/>
    <property type="evidence" value="ECO:0007669"/>
    <property type="project" value="TreeGrafter"/>
</dbReference>
<dbReference type="Gene3D" id="2.10.70.80">
    <property type="match status" value="2"/>
</dbReference>
<evidence type="ECO:0000256" key="1">
    <source>
        <dbReference type="ARBA" id="ARBA00004166"/>
    </source>
</evidence>